<dbReference type="WBParaSite" id="PTRK_0001119700.1">
    <property type="protein sequence ID" value="PTRK_0001119700.1"/>
    <property type="gene ID" value="PTRK_0001119700"/>
</dbReference>
<sequence>MPNCTNLFLSKEELQFHIDCRHKSIDEDDLFCTEVPDIYEEEEIMPTYENIYKKNSNKFTRLQEVAIQVYSELDMERKCLSSIKKYIPFETGCLKRIVSIDKNMDIENNKKENVSPKRKLNETIPSDLLLMFLGRKPKCSKTIEICKTGNSTIFNIKSILSDDECFKNISRSDILKNQQLPSKEESFKVTLKSCTLSDHTSKKMSNSAVKLFVDSCDININEKQKTLKNINMKNISKNRKYLSDSFDDDKNVDNNYCERVFKIASNFILKLSTSPEKLFNAKDNYRIIF</sequence>
<reference evidence="2" key="1">
    <citation type="submission" date="2017-02" db="UniProtKB">
        <authorList>
            <consortium name="WormBaseParasite"/>
        </authorList>
    </citation>
    <scope>IDENTIFICATION</scope>
</reference>
<proteinExistence type="predicted"/>
<name>A0A0N4ZRR3_PARTI</name>
<dbReference type="Proteomes" id="UP000038045">
    <property type="component" value="Unplaced"/>
</dbReference>
<keyword evidence="1" id="KW-1185">Reference proteome</keyword>
<protein>
    <submittedName>
        <fullName evidence="2">C2H2-type domain-containing protein</fullName>
    </submittedName>
</protein>
<dbReference type="AlphaFoldDB" id="A0A0N4ZRR3"/>
<evidence type="ECO:0000313" key="1">
    <source>
        <dbReference type="Proteomes" id="UP000038045"/>
    </source>
</evidence>
<organism evidence="1 2">
    <name type="scientific">Parastrongyloides trichosuri</name>
    <name type="common">Possum-specific nematode worm</name>
    <dbReference type="NCBI Taxonomy" id="131310"/>
    <lineage>
        <taxon>Eukaryota</taxon>
        <taxon>Metazoa</taxon>
        <taxon>Ecdysozoa</taxon>
        <taxon>Nematoda</taxon>
        <taxon>Chromadorea</taxon>
        <taxon>Rhabditida</taxon>
        <taxon>Tylenchina</taxon>
        <taxon>Panagrolaimomorpha</taxon>
        <taxon>Strongyloidoidea</taxon>
        <taxon>Strongyloididae</taxon>
        <taxon>Parastrongyloides</taxon>
    </lineage>
</organism>
<accession>A0A0N4ZRR3</accession>
<evidence type="ECO:0000313" key="2">
    <source>
        <dbReference type="WBParaSite" id="PTRK_0001119700.1"/>
    </source>
</evidence>